<sequence length="146" mass="14217">MRLPVAAGKKAGLMGPGHVERVAGAMQAGGTGTEGTYRGLAAAFVDLGSKTGAVAVSFAAAVHTRFAAAGDCAVTFSGLPATGSALWLVEIAGGGDHTITWPAAVTWDGGAPPPLAAGTAATWLVFATRDGGTHIAAGPMFLSVGG</sequence>
<dbReference type="EMBL" id="JABFDB010000062">
    <property type="protein sequence ID" value="NYZ25172.1"/>
    <property type="molecule type" value="Genomic_DNA"/>
</dbReference>
<reference evidence="1 2" key="1">
    <citation type="submission" date="2020-05" db="EMBL/GenBank/DDBJ databases">
        <title>Azospirillum oleiclasticum sp. nov, a nitrogen-fixing and heavy crude oil-emulsifying bacterium isolated from the crude oil of Yumen Oilfield.</title>
        <authorList>
            <person name="Wu D."/>
            <person name="Cai M."/>
            <person name="Zhang X."/>
        </authorList>
    </citation>
    <scope>NUCLEOTIDE SEQUENCE [LARGE SCALE GENOMIC DNA]</scope>
    <source>
        <strain evidence="1 2">ROY-1-1-2</strain>
    </source>
</reference>
<comment type="caution">
    <text evidence="1">The sequence shown here is derived from an EMBL/GenBank/DDBJ whole genome shotgun (WGS) entry which is preliminary data.</text>
</comment>
<protein>
    <submittedName>
        <fullName evidence="1">Uncharacterized protein</fullName>
    </submittedName>
</protein>
<keyword evidence="2" id="KW-1185">Reference proteome</keyword>
<evidence type="ECO:0000313" key="2">
    <source>
        <dbReference type="Proteomes" id="UP000584642"/>
    </source>
</evidence>
<proteinExistence type="predicted"/>
<gene>
    <name evidence="1" type="ORF">HND93_36205</name>
</gene>
<dbReference type="Proteomes" id="UP000584642">
    <property type="component" value="Unassembled WGS sequence"/>
</dbReference>
<name>A0ABX2TLD3_9PROT</name>
<evidence type="ECO:0000313" key="1">
    <source>
        <dbReference type="EMBL" id="NYZ25172.1"/>
    </source>
</evidence>
<organism evidence="1 2">
    <name type="scientific">Azospirillum oleiclasticum</name>
    <dbReference type="NCBI Taxonomy" id="2735135"/>
    <lineage>
        <taxon>Bacteria</taxon>
        <taxon>Pseudomonadati</taxon>
        <taxon>Pseudomonadota</taxon>
        <taxon>Alphaproteobacteria</taxon>
        <taxon>Rhodospirillales</taxon>
        <taxon>Azospirillaceae</taxon>
        <taxon>Azospirillum</taxon>
    </lineage>
</organism>
<dbReference type="RefSeq" id="WP_180286944.1">
    <property type="nucleotide sequence ID" value="NZ_JABFDB010000062.1"/>
</dbReference>
<accession>A0ABX2TLD3</accession>